<dbReference type="EMBL" id="DF143445">
    <property type="protein sequence ID" value="GAA53213.1"/>
    <property type="molecule type" value="Genomic_DNA"/>
</dbReference>
<dbReference type="InterPro" id="IPR054354">
    <property type="entry name" value="DYNC2H1-like_lid"/>
</dbReference>
<keyword evidence="8" id="KW-0243">Dynein</keyword>
<dbReference type="Pfam" id="PF17852">
    <property type="entry name" value="Dynein_AAA_lid"/>
    <property type="match status" value="1"/>
</dbReference>
<evidence type="ECO:0000256" key="1">
    <source>
        <dbReference type="ARBA" id="ARBA00004430"/>
    </source>
</evidence>
<keyword evidence="5" id="KW-0677">Repeat</keyword>
<dbReference type="InterPro" id="IPR042228">
    <property type="entry name" value="Dynein_linker_3"/>
</dbReference>
<dbReference type="PANTHER" id="PTHR22878">
    <property type="entry name" value="DYNEIN HEAVY CHAIN 6, AXONEMAL-LIKE-RELATED"/>
    <property type="match status" value="1"/>
</dbReference>
<dbReference type="FunFam" id="1.20.140.100:FF:000004">
    <property type="entry name" value="Dynein axonemal heavy chain 6"/>
    <property type="match status" value="1"/>
</dbReference>
<dbReference type="FunFam" id="1.10.8.710:FF:000004">
    <property type="entry name" value="Dynein axonemal heavy chain 6"/>
    <property type="match status" value="1"/>
</dbReference>
<dbReference type="Gene3D" id="1.20.58.1120">
    <property type="match status" value="1"/>
</dbReference>
<evidence type="ECO:0000256" key="5">
    <source>
        <dbReference type="ARBA" id="ARBA00022737"/>
    </source>
</evidence>
<dbReference type="Gene3D" id="1.20.920.30">
    <property type="match status" value="1"/>
</dbReference>
<feature type="domain" description="AAA+ ATPase" evidence="15">
    <location>
        <begin position="804"/>
        <end position="943"/>
    </location>
</feature>
<dbReference type="Gene3D" id="1.20.140.100">
    <property type="entry name" value="Dynein heavy chain, N-terminal domain 2"/>
    <property type="match status" value="1"/>
</dbReference>
<dbReference type="Gene3D" id="1.10.472.130">
    <property type="match status" value="1"/>
</dbReference>
<dbReference type="SUPFAM" id="SSF52540">
    <property type="entry name" value="P-loop containing nucleoside triphosphate hydrolases"/>
    <property type="match status" value="4"/>
</dbReference>
<evidence type="ECO:0000256" key="13">
    <source>
        <dbReference type="ARBA" id="ARBA00023273"/>
    </source>
</evidence>
<keyword evidence="3" id="KW-0963">Cytoplasm</keyword>
<reference key="2">
    <citation type="submission" date="2011-10" db="EMBL/GenBank/DDBJ databases">
        <title>The genome and transcriptome sequence of Clonorchis sinensis provide insights into the carcinogenic liver fluke.</title>
        <authorList>
            <person name="Wang X."/>
            <person name="Huang Y."/>
            <person name="Chen W."/>
            <person name="Liu H."/>
            <person name="Guo L."/>
            <person name="Chen Y."/>
            <person name="Luo F."/>
            <person name="Zhou W."/>
            <person name="Sun J."/>
            <person name="Mao Q."/>
            <person name="Liang P."/>
            <person name="Zhou C."/>
            <person name="Tian Y."/>
            <person name="Men J."/>
            <person name="Lv X."/>
            <person name="Huang L."/>
            <person name="Zhou J."/>
            <person name="Hu Y."/>
            <person name="Li R."/>
            <person name="Zhang F."/>
            <person name="Lei H."/>
            <person name="Li X."/>
            <person name="Hu X."/>
            <person name="Liang C."/>
            <person name="Xu J."/>
            <person name="Wu Z."/>
            <person name="Yu X."/>
        </authorList>
    </citation>
    <scope>NUCLEOTIDE SEQUENCE</scope>
    <source>
        <strain>Henan</strain>
    </source>
</reference>
<dbReference type="Pfam" id="PF12780">
    <property type="entry name" value="AAA_8"/>
    <property type="match status" value="1"/>
</dbReference>
<dbReference type="GO" id="GO:0005524">
    <property type="term" value="F:ATP binding"/>
    <property type="evidence" value="ECO:0007669"/>
    <property type="project" value="UniProtKB-KW"/>
</dbReference>
<keyword evidence="13" id="KW-0966">Cell projection</keyword>
<dbReference type="FunFam" id="1.20.58.1120:FF:000005">
    <property type="entry name" value="Dynein, axonemal, heavy chain 12"/>
    <property type="match status" value="1"/>
</dbReference>
<dbReference type="Pfam" id="PF12775">
    <property type="entry name" value="AAA_7"/>
    <property type="match status" value="1"/>
</dbReference>
<dbReference type="GO" id="GO:0005930">
    <property type="term" value="C:axoneme"/>
    <property type="evidence" value="ECO:0007669"/>
    <property type="project" value="UniProtKB-SubCell"/>
</dbReference>
<dbReference type="Pfam" id="PF08393">
    <property type="entry name" value="DHC_N2"/>
    <property type="match status" value="1"/>
</dbReference>
<dbReference type="SMART" id="SM00382">
    <property type="entry name" value="AAA"/>
    <property type="match status" value="2"/>
</dbReference>
<evidence type="ECO:0000256" key="11">
    <source>
        <dbReference type="ARBA" id="ARBA00023175"/>
    </source>
</evidence>
<dbReference type="Pfam" id="PF12774">
    <property type="entry name" value="AAA_6"/>
    <property type="match status" value="1"/>
</dbReference>
<dbReference type="InterPro" id="IPR003593">
    <property type="entry name" value="AAA+_ATPase"/>
</dbReference>
<keyword evidence="11" id="KW-0505">Motor protein</keyword>
<dbReference type="FunFam" id="3.40.50.300:FF:002141">
    <property type="entry name" value="Dynein heavy chain"/>
    <property type="match status" value="1"/>
</dbReference>
<evidence type="ECO:0000256" key="14">
    <source>
        <dbReference type="SAM" id="MobiDB-lite"/>
    </source>
</evidence>
<evidence type="ECO:0000256" key="12">
    <source>
        <dbReference type="ARBA" id="ARBA00023212"/>
    </source>
</evidence>
<protein>
    <submittedName>
        <fullName evidence="16">Dynein heavy chain axonemal</fullName>
    </submittedName>
</protein>
<keyword evidence="7" id="KW-0067">ATP-binding</keyword>
<evidence type="ECO:0000313" key="16">
    <source>
        <dbReference type="EMBL" id="GAA53213.1"/>
    </source>
</evidence>
<dbReference type="InterPro" id="IPR026983">
    <property type="entry name" value="DHC"/>
</dbReference>
<evidence type="ECO:0000256" key="10">
    <source>
        <dbReference type="ARBA" id="ARBA00023069"/>
    </source>
</evidence>
<dbReference type="InterPro" id="IPR024317">
    <property type="entry name" value="Dynein_heavy_chain_D4_dom"/>
</dbReference>
<dbReference type="FunFam" id="3.40.50.300:FF:000044">
    <property type="entry name" value="Dynein heavy chain 5, axonemal"/>
    <property type="match status" value="1"/>
</dbReference>
<feature type="region of interest" description="Disordered" evidence="14">
    <location>
        <begin position="2101"/>
        <end position="2122"/>
    </location>
</feature>
<evidence type="ECO:0000256" key="6">
    <source>
        <dbReference type="ARBA" id="ARBA00022741"/>
    </source>
</evidence>
<dbReference type="InterPro" id="IPR042222">
    <property type="entry name" value="Dynein_2_N"/>
</dbReference>
<feature type="region of interest" description="Disordered" evidence="14">
    <location>
        <begin position="1416"/>
        <end position="1439"/>
    </location>
</feature>
<feature type="compositionally biased region" description="Polar residues" evidence="14">
    <location>
        <begin position="2104"/>
        <end position="2122"/>
    </location>
</feature>
<evidence type="ECO:0000313" key="17">
    <source>
        <dbReference type="Proteomes" id="UP000008909"/>
    </source>
</evidence>
<dbReference type="PANTHER" id="PTHR22878:SF71">
    <property type="entry name" value="DYNEIN, AXONEMAL, HEAVY CHAIN 3"/>
    <property type="match status" value="1"/>
</dbReference>
<dbReference type="GO" id="GO:0005874">
    <property type="term" value="C:microtubule"/>
    <property type="evidence" value="ECO:0007669"/>
    <property type="project" value="UniProtKB-KW"/>
</dbReference>
<dbReference type="Pfam" id="PF22597">
    <property type="entry name" value="DYN_lid"/>
    <property type="match status" value="1"/>
</dbReference>
<dbReference type="Gene3D" id="3.20.180.20">
    <property type="entry name" value="Dynein heavy chain, N-terminal domain 2"/>
    <property type="match status" value="1"/>
</dbReference>
<comment type="similarity">
    <text evidence="2">Belongs to the dynein heavy chain family.</text>
</comment>
<dbReference type="FunFam" id="1.10.287.2620:FF:000002">
    <property type="entry name" value="Dynein heavy chain 2, axonemal"/>
    <property type="match status" value="1"/>
</dbReference>
<evidence type="ECO:0000256" key="7">
    <source>
        <dbReference type="ARBA" id="ARBA00022840"/>
    </source>
</evidence>
<dbReference type="InterPro" id="IPR027417">
    <property type="entry name" value="P-loop_NTPase"/>
</dbReference>
<dbReference type="GO" id="GO:0045505">
    <property type="term" value="F:dynein intermediate chain binding"/>
    <property type="evidence" value="ECO:0007669"/>
    <property type="project" value="InterPro"/>
</dbReference>
<dbReference type="GO" id="GO:0007018">
    <property type="term" value="P:microtubule-based movement"/>
    <property type="evidence" value="ECO:0007669"/>
    <property type="project" value="InterPro"/>
</dbReference>
<dbReference type="FunFam" id="3.40.50.300:FF:001328">
    <property type="entry name" value="Dynein heavy chain 6, axonemal"/>
    <property type="match status" value="1"/>
</dbReference>
<accession>G7YJT0</accession>
<evidence type="ECO:0000256" key="9">
    <source>
        <dbReference type="ARBA" id="ARBA00023054"/>
    </source>
</evidence>
<name>G7YJT0_CLOSI</name>
<organism evidence="16 17">
    <name type="scientific">Clonorchis sinensis</name>
    <name type="common">Chinese liver fluke</name>
    <dbReference type="NCBI Taxonomy" id="79923"/>
    <lineage>
        <taxon>Eukaryota</taxon>
        <taxon>Metazoa</taxon>
        <taxon>Spiralia</taxon>
        <taxon>Lophotrochozoa</taxon>
        <taxon>Platyhelminthes</taxon>
        <taxon>Trematoda</taxon>
        <taxon>Digenea</taxon>
        <taxon>Opisthorchiida</taxon>
        <taxon>Opisthorchiata</taxon>
        <taxon>Opisthorchiidae</taxon>
        <taxon>Clonorchis</taxon>
    </lineage>
</organism>
<evidence type="ECO:0000256" key="8">
    <source>
        <dbReference type="ARBA" id="ARBA00023017"/>
    </source>
</evidence>
<reference evidence="16" key="1">
    <citation type="journal article" date="2011" name="Genome Biol.">
        <title>The draft genome of the carcinogenic human liver fluke Clonorchis sinensis.</title>
        <authorList>
            <person name="Wang X."/>
            <person name="Chen W."/>
            <person name="Huang Y."/>
            <person name="Sun J."/>
            <person name="Men J."/>
            <person name="Liu H."/>
            <person name="Luo F."/>
            <person name="Guo L."/>
            <person name="Lv X."/>
            <person name="Deng C."/>
            <person name="Zhou C."/>
            <person name="Fan Y."/>
            <person name="Li X."/>
            <person name="Huang L."/>
            <person name="Hu Y."/>
            <person name="Liang C."/>
            <person name="Hu X."/>
            <person name="Xu J."/>
            <person name="Yu X."/>
        </authorList>
    </citation>
    <scope>NUCLEOTIDE SEQUENCE [LARGE SCALE GENOMIC DNA]</scope>
    <source>
        <strain evidence="16">Henan</strain>
    </source>
</reference>
<keyword evidence="10" id="KW-0969">Cilium</keyword>
<feature type="compositionally biased region" description="Basic and acidic residues" evidence="14">
    <location>
        <begin position="2552"/>
        <end position="2563"/>
    </location>
</feature>
<comment type="subcellular location">
    <subcellularLocation>
        <location evidence="1">Cytoplasm</location>
        <location evidence="1">Cytoskeleton</location>
        <location evidence="1">Cilium axoneme</location>
    </subcellularLocation>
</comment>
<gene>
    <name evidence="16" type="ORF">CLF_109779</name>
</gene>
<dbReference type="InterPro" id="IPR041466">
    <property type="entry name" value="Dynein_AAA5_ext"/>
</dbReference>
<keyword evidence="6" id="KW-0547">Nucleotide-binding</keyword>
<dbReference type="FunFam" id="1.10.472.130:FF:000005">
    <property type="entry name" value="Dynein axonemal heavy chain 7"/>
    <property type="match status" value="1"/>
</dbReference>
<dbReference type="FunFam" id="1.20.920.30:FF:000002">
    <property type="entry name" value="Dynein axonemal heavy chain 3"/>
    <property type="match status" value="1"/>
</dbReference>
<feature type="compositionally biased region" description="Polar residues" evidence="14">
    <location>
        <begin position="1426"/>
        <end position="1439"/>
    </location>
</feature>
<dbReference type="FunFam" id="3.20.180.20:FF:000003">
    <property type="entry name" value="Dynein heavy chain 12, axonemal"/>
    <property type="match status" value="1"/>
</dbReference>
<evidence type="ECO:0000259" key="15">
    <source>
        <dbReference type="SMART" id="SM00382"/>
    </source>
</evidence>
<dbReference type="Gene3D" id="1.10.8.710">
    <property type="match status" value="1"/>
</dbReference>
<dbReference type="GO" id="GO:0051959">
    <property type="term" value="F:dynein light intermediate chain binding"/>
    <property type="evidence" value="ECO:0007669"/>
    <property type="project" value="InterPro"/>
</dbReference>
<proteinExistence type="inferred from homology"/>
<keyword evidence="4" id="KW-0493">Microtubule</keyword>
<dbReference type="InterPro" id="IPR035699">
    <property type="entry name" value="AAA_6"/>
</dbReference>
<keyword evidence="12" id="KW-0206">Cytoskeleton</keyword>
<dbReference type="InterPro" id="IPR013602">
    <property type="entry name" value="Dynein_heavy_linker"/>
</dbReference>
<dbReference type="Gene3D" id="3.40.50.300">
    <property type="entry name" value="P-loop containing nucleotide triphosphate hydrolases"/>
    <property type="match status" value="3"/>
</dbReference>
<keyword evidence="9" id="KW-0175">Coiled coil</keyword>
<evidence type="ECO:0000256" key="2">
    <source>
        <dbReference type="ARBA" id="ARBA00008887"/>
    </source>
</evidence>
<feature type="domain" description="AAA+ ATPase" evidence="15">
    <location>
        <begin position="1461"/>
        <end position="1608"/>
    </location>
</feature>
<feature type="region of interest" description="Disordered" evidence="14">
    <location>
        <begin position="2552"/>
        <end position="2581"/>
    </location>
</feature>
<keyword evidence="17" id="KW-1185">Reference proteome</keyword>
<evidence type="ECO:0000256" key="3">
    <source>
        <dbReference type="ARBA" id="ARBA00022490"/>
    </source>
</evidence>
<dbReference type="Proteomes" id="UP000008909">
    <property type="component" value="Unassembled WGS sequence"/>
</dbReference>
<evidence type="ECO:0000256" key="4">
    <source>
        <dbReference type="ARBA" id="ARBA00022701"/>
    </source>
</evidence>
<dbReference type="GO" id="GO:0030286">
    <property type="term" value="C:dynein complex"/>
    <property type="evidence" value="ECO:0007669"/>
    <property type="project" value="UniProtKB-KW"/>
</dbReference>
<sequence>MRRQKIEAFQDLRAEITMLRLTVPLSLFCVDCKSVNEELANRAWKLRDILVSFELDENRDVNRSICRRYDEIMNRLSETPPDTESLVQLQAYMREVNNTMVFKLKEEVADAAERLNFLLDYAFLSQDDIKLNSTLFYWPEHILSVLDVTTTRVNMLRENAEEDLKHRTAALEQRILNCWDRITAMRKREGITQEEMVKSVQLLDEFLVELETLISDAEQVNKEEALVQWDPTQFPQLVELRRQMDPFDRLWRTALDFDTCNKNWLQAPYHTLSAYEIEAHVSEMYKTMHKLTKVLADLPGPSKVAQKMKTKIIKFQQFLPVIHVVCNPGIQPRHWDQMSDIVGFDIKPQSDTQLIVFLEYGLKEFLEQLEEVGAAAAKEHQLETTMAKMKEEWRLMRFELLPYRDTGISILSAIDDIQVLLDDHIIKAQTMRNSPYIKPFEKEMVAWETKLILMNDILDVWLKVQATWLYLEPIFSSEDILAQMPEEGRKFGVVDVIWREIMTEAAVNPSCLVATDQRDMLRRLTDAYILLEEIQKGLNDYLEKKRLYFPRFFFLSNDELLEILSETKDPQRVQPHLKKCFEGINRLSFTEQQEIIGMISAEGETVPFVTKIYPAKAKGMVEKWLLQVEDVMLSSLRKVISDSIYGYSATAREKWVLDWPGQVVICVSCIYWTEEVQEAMGNAALANYKEKCDKQIDDIVRLVRGPLSSGERITLGALIVVDVHGKARDVVAQMVDHKINSTQAFEWLSQLRYYFDSEDATKVTVCQITTELDYGYEYLGNTPRLVITPLTDRCYRTLMGAIKLNLGGAPEGPAGTGKTETSKDLAKAVAKQCVVFNCSDGLDYRAMSKFFKGLAQSGAWACFDEFNRIDLEVLSVVAQQIFCIQSAISAGLKRFVFEGTELSLNPTCTMFITMNPGYAGRQELPDNLKVLFRSVAMMVPDYALIGEISLYSMGFIDARSLASKIVATYRLCSEQLSSQHHYDYGMRAVKSVLTAAGNLRQKYLEEDEAVLLLKAINDVNLPKFLSQDIPLFEGIISDLFPGVELPTGDYDTFLAVMTQRLERRQLQPVPWYTDKILQIYEMILVRHGLMIVGDPLSGKTQAYKTLADTLTQLAETGLMESEHPVKYGIINPKAITMGQLYGQFDQVSHEWSDGILAVMFREFAIAQDSKRRWILFDGPVDAVWIENMNTVLDDNKKLCLMSGEIIQMSSQMNLIFEPADLEQASPATVSRCGMIYMEPAQLGWRPMVRSYIQYKVPECMGEELIELIDDLFEWLVDPCLAFVRSNCRQLFPVPDLHAVKQLIVLFDCLLDEIRQWAIDEQVYLQIQALFLFSIVWSIGSALPTESRVRFDAFFRDLVSGVNSEHPKPKTIKLTKGNSVPERLTVYDFWFDKRSAGSWQEWSQFILPSSEPIPKAEGIDGAENVGSPASPTPQNESDSSEMIVTTIETARMNFFLNLYTIKRIPLLLVGPTGTGKTAIANGYLVGLPKEKYIPNTLSFSARTSANQTQDIIMSRLDRRRKGVYGPPPGKECIVFVDDLNMPMKEKYGAQPPIELLRMWMDHGHWYDRKDNTKQILADVRMLAAMGPPGGGRNDITSRLTRHMNVLGVNEFDDNTMLRIFSNIVDVHFSKGFEPQFQRLGKIMVHATLQVYKQTMQSFLPTPAKSHYVFNLRDFARVIRGVQLVPHTHLTEQEKLMRLWVHEVYRVFYDRLIFPEDETKFFEIVRQTCSDCFRTNMDKVLGHLSLSGRVSVEDVRGLLFGNYMQDDNIYDEVTDAKQLTARMEGYLEDYNSLSKTPMNLVMFKFAIEHISRVSRVLQQESGHALLVGVGGSGRQSSTRLATHINDYDLFVIEITRNYGVNEWREDLKRLMIKTGCDGRSTVFLISDSQLKEESFMEDISMLLNCGDVPNLFPPDEKAEVIDKVQVHARNEGRKVEATPLAMYNYFTERVRRHLHIVLAMSPIGDSFRSRLRMFPSLINCCTIDWFHVLLSLTYNLIHRNAVKTGTYYKQLVAARCRTIKCPNYELESHGLEIIYWSFMRCALLTIPDTKEPARDIDCDFVNARRDVNAWQTVARHLAPRAYFRILISPKFCVSRINCEEKPTRSPRGNATAGVQNVQNKPGTGSTKPNTTLSCYFQDLLTTLIVLSSGTKDISNYRRKFRQSLLKDMPLVLAKIGESGNVPVLESGEGPYSHICFARWQLIALFQRFPYVVNVNGTEAANRFRRIVDKSQGLESRRSTSVIKQLTDWGQIQLRQSTTSVTYDLPRASRTAIRCDRSEVEGRYAYLTVSLTIGPKSTRWSSDDLACIPHFTRIDDPVLYKANRRAPLDYSNQVVYSGSREATLFEFVPRTVTEMTVSLKYVTINAPLGHSDHCVLTFDFICYWARNPEPQTWIRNFCRADFSGMRIFLNQVKLGPASVEDLYRTIVQKVHEADAMFAPKETARSRMSRKLPKRIRRLLEKRSQLFFKKLTTGDTEDELAFRKMRNRCKSEIRQWNIQKQATILDLARKNRNVLLKYMRHRRRNKPSAFSLRDRNGEPTSDPIVVSEFYRDHYAGERRPLNDKNKTDPGNLGESLAPVYQSVNP</sequence>
<dbReference type="Gene3D" id="1.10.287.2620">
    <property type="match status" value="1"/>
</dbReference>
<dbReference type="InterPro" id="IPR043157">
    <property type="entry name" value="Dynein_AAA1S"/>
</dbReference>